<dbReference type="SMART" id="SM00558">
    <property type="entry name" value="JmjC"/>
    <property type="match status" value="1"/>
</dbReference>
<accession>A0A494X1E6</accession>
<dbReference type="Pfam" id="PF13621">
    <property type="entry name" value="Cupin_8"/>
    <property type="match status" value="1"/>
</dbReference>
<dbReference type="EMBL" id="RBZV01000012">
    <property type="protein sequence ID" value="RKP44548.1"/>
    <property type="molecule type" value="Genomic_DNA"/>
</dbReference>
<dbReference type="PANTHER" id="PTHR12461:SF105">
    <property type="entry name" value="HYPOXIA-INDUCIBLE FACTOR 1-ALPHA INHIBITOR"/>
    <property type="match status" value="1"/>
</dbReference>
<dbReference type="InterPro" id="IPR041667">
    <property type="entry name" value="Cupin_8"/>
</dbReference>
<dbReference type="AlphaFoldDB" id="A0A494X1E6"/>
<dbReference type="PANTHER" id="PTHR12461">
    <property type="entry name" value="HYPOXIA-INDUCIBLE FACTOR 1 ALPHA INHIBITOR-RELATED"/>
    <property type="match status" value="1"/>
</dbReference>
<evidence type="ECO:0000259" key="1">
    <source>
        <dbReference type="PROSITE" id="PS51184"/>
    </source>
</evidence>
<proteinExistence type="predicted"/>
<evidence type="ECO:0000313" key="3">
    <source>
        <dbReference type="Proteomes" id="UP000280434"/>
    </source>
</evidence>
<dbReference type="PROSITE" id="PS51257">
    <property type="entry name" value="PROKAR_LIPOPROTEIN"/>
    <property type="match status" value="1"/>
</dbReference>
<dbReference type="Gene3D" id="2.60.120.650">
    <property type="entry name" value="Cupin"/>
    <property type="match status" value="1"/>
</dbReference>
<evidence type="ECO:0000313" key="2">
    <source>
        <dbReference type="EMBL" id="RKP44548.1"/>
    </source>
</evidence>
<keyword evidence="3" id="KW-1185">Reference proteome</keyword>
<dbReference type="InterPro" id="IPR003347">
    <property type="entry name" value="JmjC_dom"/>
</dbReference>
<organism evidence="2 3">
    <name type="scientific">Trinickia fusca</name>
    <dbReference type="NCBI Taxonomy" id="2419777"/>
    <lineage>
        <taxon>Bacteria</taxon>
        <taxon>Pseudomonadati</taxon>
        <taxon>Pseudomonadota</taxon>
        <taxon>Betaproteobacteria</taxon>
        <taxon>Burkholderiales</taxon>
        <taxon>Burkholderiaceae</taxon>
        <taxon>Trinickia</taxon>
    </lineage>
</organism>
<dbReference type="Proteomes" id="UP000280434">
    <property type="component" value="Unassembled WGS sequence"/>
</dbReference>
<reference evidence="2 3" key="1">
    <citation type="submission" date="2018-10" db="EMBL/GenBank/DDBJ databases">
        <title>Paraburkholderia sp. 7MK8-2, isolated from soil.</title>
        <authorList>
            <person name="Gao Z.-H."/>
            <person name="Qiu L.-H."/>
        </authorList>
    </citation>
    <scope>NUCLEOTIDE SEQUENCE [LARGE SCALE GENOMIC DNA]</scope>
    <source>
        <strain evidence="2 3">7MK8-2</strain>
    </source>
</reference>
<feature type="domain" description="JmjC" evidence="1">
    <location>
        <begin position="243"/>
        <end position="405"/>
    </location>
</feature>
<comment type="caution">
    <text evidence="2">The sequence shown here is derived from an EMBL/GenBank/DDBJ whole genome shotgun (WGS) entry which is preliminary data.</text>
</comment>
<name>A0A494X1E6_9BURK</name>
<protein>
    <recommendedName>
        <fullName evidence="1">JmjC domain-containing protein</fullName>
    </recommendedName>
</protein>
<dbReference type="SUPFAM" id="SSF51197">
    <property type="entry name" value="Clavaminate synthase-like"/>
    <property type="match status" value="1"/>
</dbReference>
<dbReference type="PROSITE" id="PS51184">
    <property type="entry name" value="JMJC"/>
    <property type="match status" value="1"/>
</dbReference>
<gene>
    <name evidence="2" type="ORF">D7S89_21960</name>
</gene>
<sequence>MRQFAWLTTAGMPGAIVTACRWAYRPKQGRRGESAMELAYEVAQPVDERVNAALERFGTRAAECHVPRSQAARVRVAVYGRRCVTRTFEIGATFATVSDDGARPVEATVSMTAATLDAILAAPTTFDARIVEFGSRIAIAGDVQVAHHLLQLLKRPTPKTVARLERARAMAPAWLDEVPQTSTVDASAVLASLTASRPLCLRGVLEWPACRWSLDEFAAQHGDVALLGGADGKVLSLRTFIGALRSASREVADVPYTYGCLLPAALEPLFPFPMFAPAAFSAPQIWAGARREHALVTRLHCDVAASFLAQVHGRKKVRLFAPAERERLYPFEAFNVHQPCRVDAANPDLTRFPLFAQARYVDITIDAGDLLIVPPGWYHCVWAIDDVISVSRFLDEDIAPLHFAN</sequence>